<protein>
    <recommendedName>
        <fullName evidence="4">YfhG lipoprotein</fullName>
    </recommendedName>
</protein>
<dbReference type="EMBL" id="FNES01000003">
    <property type="protein sequence ID" value="SDJ15628.1"/>
    <property type="molecule type" value="Genomic_DNA"/>
</dbReference>
<evidence type="ECO:0000313" key="2">
    <source>
        <dbReference type="EMBL" id="SDJ15628.1"/>
    </source>
</evidence>
<proteinExistence type="predicted"/>
<gene>
    <name evidence="2" type="ORF">SAMN04487954_103194</name>
</gene>
<dbReference type="AlphaFoldDB" id="A0A1G8RF79"/>
<evidence type="ECO:0000313" key="3">
    <source>
        <dbReference type="Proteomes" id="UP000198525"/>
    </source>
</evidence>
<dbReference type="OrthoDB" id="6172547at2"/>
<accession>A0A1G8RF79</accession>
<name>A0A1G8RF79_9GAMM</name>
<feature type="coiled-coil region" evidence="1">
    <location>
        <begin position="135"/>
        <end position="172"/>
    </location>
</feature>
<dbReference type="RefSeq" id="WP_089683719.1">
    <property type="nucleotide sequence ID" value="NZ_FNES01000003.1"/>
</dbReference>
<dbReference type="PROSITE" id="PS51257">
    <property type="entry name" value="PROKAR_LIPOPROTEIN"/>
    <property type="match status" value="1"/>
</dbReference>
<evidence type="ECO:0000256" key="1">
    <source>
        <dbReference type="SAM" id="Coils"/>
    </source>
</evidence>
<keyword evidence="1" id="KW-0175">Coiled coil</keyword>
<evidence type="ECO:0008006" key="4">
    <source>
        <dbReference type="Google" id="ProtNLM"/>
    </source>
</evidence>
<organism evidence="2 3">
    <name type="scientific">Billgrantia gudaonensis</name>
    <dbReference type="NCBI Taxonomy" id="376427"/>
    <lineage>
        <taxon>Bacteria</taxon>
        <taxon>Pseudomonadati</taxon>
        <taxon>Pseudomonadota</taxon>
        <taxon>Gammaproteobacteria</taxon>
        <taxon>Oceanospirillales</taxon>
        <taxon>Halomonadaceae</taxon>
        <taxon>Billgrantia</taxon>
    </lineage>
</organism>
<dbReference type="STRING" id="376427.SAMN04487954_103194"/>
<keyword evidence="3" id="KW-1185">Reference proteome</keyword>
<reference evidence="2 3" key="1">
    <citation type="submission" date="2016-10" db="EMBL/GenBank/DDBJ databases">
        <authorList>
            <person name="de Groot N.N."/>
        </authorList>
    </citation>
    <scope>NUCLEOTIDE SEQUENCE [LARGE SCALE GENOMIC DNA]</scope>
    <source>
        <strain evidence="2 3">CGMCC 1.6133</strain>
    </source>
</reference>
<dbReference type="Proteomes" id="UP000198525">
    <property type="component" value="Unassembled WGS sequence"/>
</dbReference>
<sequence length="180" mass="20172">MNCLRPLGLCLAALWLGGCQWIPEQPFGSPEPETVDVTVACYAEVPDFTESACLLPDWIAFGLASQRGDGEWRDGMLERLEGEAAQRRLARAVVLGWGDERQWDRAAELYKADLHAAPADLQPLLRYWLNELEGRRAMAGRLERSREELAALEAENAELAEKLDALTAIERNINLRQQSP</sequence>